<dbReference type="PROSITE" id="PS50811">
    <property type="entry name" value="WRKY"/>
    <property type="match status" value="1"/>
</dbReference>
<dbReference type="InterPro" id="IPR003657">
    <property type="entry name" value="WRKY_dom"/>
</dbReference>
<keyword evidence="3 8" id="KW-0238">DNA-binding</keyword>
<dbReference type="Gene3D" id="2.20.25.80">
    <property type="entry name" value="WRKY domain"/>
    <property type="match status" value="1"/>
</dbReference>
<keyword evidence="5" id="KW-0539">Nucleus</keyword>
<keyword evidence="2" id="KW-0805">Transcription regulation</keyword>
<dbReference type="SUPFAM" id="SSF118290">
    <property type="entry name" value="WRKY DNA-binding domain"/>
    <property type="match status" value="1"/>
</dbReference>
<reference evidence="8 9" key="1">
    <citation type="submission" date="2020-05" db="EMBL/GenBank/DDBJ databases">
        <title>Vigna angularis (adzuki bean) Var. LongXiaoDou No. 4 denovo assembly.</title>
        <authorList>
            <person name="Xiang H."/>
        </authorList>
    </citation>
    <scope>NUCLEOTIDE SEQUENCE [LARGE SCALE GENOMIC DNA]</scope>
    <source>
        <tissue evidence="8">Leaf</tissue>
    </source>
</reference>
<comment type="caution">
    <text evidence="8">The sequence shown here is derived from an EMBL/GenBank/DDBJ whole genome shotgun (WGS) entry which is preliminary data.</text>
</comment>
<evidence type="ECO:0000256" key="6">
    <source>
        <dbReference type="SAM" id="MobiDB-lite"/>
    </source>
</evidence>
<feature type="region of interest" description="Disordered" evidence="6">
    <location>
        <begin position="72"/>
        <end position="120"/>
    </location>
</feature>
<name>A0A8T0K6L1_PHAAN</name>
<evidence type="ECO:0000256" key="5">
    <source>
        <dbReference type="ARBA" id="ARBA00023242"/>
    </source>
</evidence>
<dbReference type="PANTHER" id="PTHR31282">
    <property type="entry name" value="WRKY TRANSCRIPTION FACTOR 21-RELATED"/>
    <property type="match status" value="1"/>
</dbReference>
<dbReference type="SMART" id="SM00774">
    <property type="entry name" value="WRKY"/>
    <property type="match status" value="1"/>
</dbReference>
<dbReference type="Pfam" id="PF03106">
    <property type="entry name" value="WRKY"/>
    <property type="match status" value="1"/>
</dbReference>
<evidence type="ECO:0000313" key="9">
    <source>
        <dbReference type="Proteomes" id="UP000743370"/>
    </source>
</evidence>
<dbReference type="GO" id="GO:0043565">
    <property type="term" value="F:sequence-specific DNA binding"/>
    <property type="evidence" value="ECO:0007669"/>
    <property type="project" value="InterPro"/>
</dbReference>
<accession>A0A8T0K6L1</accession>
<dbReference type="Proteomes" id="UP000743370">
    <property type="component" value="Unassembled WGS sequence"/>
</dbReference>
<evidence type="ECO:0000256" key="3">
    <source>
        <dbReference type="ARBA" id="ARBA00023125"/>
    </source>
</evidence>
<keyword evidence="4" id="KW-0804">Transcription</keyword>
<feature type="domain" description="WRKY" evidence="7">
    <location>
        <begin position="197"/>
        <end position="254"/>
    </location>
</feature>
<dbReference type="EMBL" id="JABFOF010000007">
    <property type="protein sequence ID" value="KAG2391673.1"/>
    <property type="molecule type" value="Genomic_DNA"/>
</dbReference>
<dbReference type="InterPro" id="IPR044810">
    <property type="entry name" value="WRKY_plant"/>
</dbReference>
<organism evidence="8 9">
    <name type="scientific">Phaseolus angularis</name>
    <name type="common">Azuki bean</name>
    <name type="synonym">Vigna angularis</name>
    <dbReference type="NCBI Taxonomy" id="3914"/>
    <lineage>
        <taxon>Eukaryota</taxon>
        <taxon>Viridiplantae</taxon>
        <taxon>Streptophyta</taxon>
        <taxon>Embryophyta</taxon>
        <taxon>Tracheophyta</taxon>
        <taxon>Spermatophyta</taxon>
        <taxon>Magnoliopsida</taxon>
        <taxon>eudicotyledons</taxon>
        <taxon>Gunneridae</taxon>
        <taxon>Pentapetalae</taxon>
        <taxon>rosids</taxon>
        <taxon>fabids</taxon>
        <taxon>Fabales</taxon>
        <taxon>Fabaceae</taxon>
        <taxon>Papilionoideae</taxon>
        <taxon>50 kb inversion clade</taxon>
        <taxon>NPAAA clade</taxon>
        <taxon>indigoferoid/millettioid clade</taxon>
        <taxon>Phaseoleae</taxon>
        <taxon>Vigna</taxon>
    </lineage>
</organism>
<evidence type="ECO:0000313" key="8">
    <source>
        <dbReference type="EMBL" id="KAG2391673.1"/>
    </source>
</evidence>
<dbReference type="GO" id="GO:0005634">
    <property type="term" value="C:nucleus"/>
    <property type="evidence" value="ECO:0007669"/>
    <property type="project" value="UniProtKB-SubCell"/>
</dbReference>
<comment type="subcellular location">
    <subcellularLocation>
        <location evidence="1">Nucleus</location>
    </subcellularLocation>
</comment>
<evidence type="ECO:0000256" key="4">
    <source>
        <dbReference type="ARBA" id="ARBA00023163"/>
    </source>
</evidence>
<dbReference type="AlphaFoldDB" id="A0A8T0K6L1"/>
<evidence type="ECO:0000256" key="1">
    <source>
        <dbReference type="ARBA" id="ARBA00004123"/>
    </source>
</evidence>
<evidence type="ECO:0000259" key="7">
    <source>
        <dbReference type="PROSITE" id="PS50811"/>
    </source>
</evidence>
<dbReference type="GO" id="GO:0003700">
    <property type="term" value="F:DNA-binding transcription factor activity"/>
    <property type="evidence" value="ECO:0007669"/>
    <property type="project" value="InterPro"/>
</dbReference>
<feature type="compositionally biased region" description="Polar residues" evidence="6">
    <location>
        <begin position="87"/>
        <end position="107"/>
    </location>
</feature>
<proteinExistence type="predicted"/>
<protein>
    <submittedName>
        <fullName evidence="8">WRKY transcription factor 54 WRKY DNA-binding protein</fullName>
    </submittedName>
</protein>
<dbReference type="InterPro" id="IPR036576">
    <property type="entry name" value="WRKY_dom_sf"/>
</dbReference>
<evidence type="ECO:0000256" key="2">
    <source>
        <dbReference type="ARBA" id="ARBA00023015"/>
    </source>
</evidence>
<sequence length="383" mass="43460">MNNMVCAETESVSAEKKREIMEEISKGKKAAIELKILLQKPSGSEPFLSYHQLLASVLTSFTQSLSIIFSSSSQPSSADGLPHRNLLNPTEYSSPVTASGNDPTSGHCSEKRSQKGGRGRYNRCSNNIPFFGLRNLVPEREGLRIWDVYGSTDIHRVSCLTFIKVLRIDVGFSEILDMLQYAIKGAPRKIILSCTTDDKYAWRKYGQKGILNYEFPRSYFRCSHKHDQGCKATKQVQLEQDNPRTYRITYIGLHTCYDIPKVTHKTTDFSTGESYLLHSDRSSNVKDDLISSPNLATKPVFPKETYTSSDLADHKLLDSSMWLEYWKESEPFNSTIMPSRKKFDNSADNAYSCADIQNLDMDFGGVASVFFDTHFHFDEDQFF</sequence>
<gene>
    <name evidence="8" type="ORF">HKW66_Vig0125660</name>
</gene>